<proteinExistence type="predicted"/>
<dbReference type="AlphaFoldDB" id="A0AAE8MYK7"/>
<feature type="domain" description="Utp8 beta-propeller" evidence="1">
    <location>
        <begin position="8"/>
        <end position="185"/>
    </location>
</feature>
<keyword evidence="3" id="KW-1185">Reference proteome</keyword>
<evidence type="ECO:0000259" key="1">
    <source>
        <dbReference type="Pfam" id="PF10395"/>
    </source>
</evidence>
<evidence type="ECO:0000313" key="2">
    <source>
        <dbReference type="EMBL" id="SPO03086.1"/>
    </source>
</evidence>
<protein>
    <recommendedName>
        <fullName evidence="1">Utp8 beta-propeller domain-containing protein</fullName>
    </recommendedName>
</protein>
<accession>A0AAE8MYK7</accession>
<gene>
    <name evidence="2" type="ORF">DNG_05767</name>
</gene>
<organism evidence="2 3">
    <name type="scientific">Cephalotrichum gorgonifer</name>
    <dbReference type="NCBI Taxonomy" id="2041049"/>
    <lineage>
        <taxon>Eukaryota</taxon>
        <taxon>Fungi</taxon>
        <taxon>Dikarya</taxon>
        <taxon>Ascomycota</taxon>
        <taxon>Pezizomycotina</taxon>
        <taxon>Sordariomycetes</taxon>
        <taxon>Hypocreomycetidae</taxon>
        <taxon>Microascales</taxon>
        <taxon>Microascaceae</taxon>
        <taxon>Cephalotrichum</taxon>
    </lineage>
</organism>
<dbReference type="Pfam" id="PF10395">
    <property type="entry name" value="Utp8_b_propeller"/>
    <property type="match status" value="1"/>
</dbReference>
<reference evidence="2" key="1">
    <citation type="submission" date="2018-03" db="EMBL/GenBank/DDBJ databases">
        <authorList>
            <person name="Guldener U."/>
        </authorList>
    </citation>
    <scope>NUCLEOTIDE SEQUENCE</scope>
</reference>
<dbReference type="Proteomes" id="UP001187682">
    <property type="component" value="Unassembled WGS sequence"/>
</dbReference>
<evidence type="ECO:0000313" key="3">
    <source>
        <dbReference type="Proteomes" id="UP001187682"/>
    </source>
</evidence>
<dbReference type="EMBL" id="ONZQ02000007">
    <property type="protein sequence ID" value="SPO03086.1"/>
    <property type="molecule type" value="Genomic_DNA"/>
</dbReference>
<comment type="caution">
    <text evidence="2">The sequence shown here is derived from an EMBL/GenBank/DDBJ whole genome shotgun (WGS) entry which is preliminary data.</text>
</comment>
<name>A0AAE8MYK7_9PEZI</name>
<sequence length="927" mass="100243">MAANYEMHKPYVLAELPRPLGSASTSYAIGDIYGQSGVGRRRRRPEIVVGIDGEAANLYDVSASRLITSYPIPPQNTFTCPPISIRVRLPKGKGIARYTYISTRDTSKALSITLFKDVVDGAGKTTSTSKTCRLRASSPVCYIGAAPSFATSTAPDGAQYMAGNLVVVCTNGDIFALDPEQLDQRWKESASKISRDEVSAPVSDYSVQSVFVASGQDIVDGIFEGHAASFTSALPQQVNFGEAGPDTIVLVSHMVRGGAAERQLSIFGILPAPEQPEAALQQMVQIHVAPIPFQQPPSDSLAPHYKLHLQSGSLLELQNGTLNVYDVTTTIATVKHTLRMQGATSFLRLSGHSTLAASPTNISIYNPAFHSLQATVPIHISSLAPGSADDNSNYTLSSYFRRLDLAVGLYDNLIIGVQVEPPKAGGKRAVGDGLLIDSIGKGTPKDLIQSRPTKRVKSSALTALLPGSVAGNYMERCLQDMDRADEFLAEGDLKSFEEHLAAKFQVELETKDPAAAEEQEEAPGGKTLPDWNWLLDPSDYPVVDRRWTLYTISRVIALDADAEDANEAVTLPLASSNVFIYLVLAGHLTISNIRAAFRDAQQGPEVPEAALAEGLVLRLAEVDPTLQLLVTYVHVTKLEPIELLMAIRTIMRSLDYIRDPFKTKTSNLLTEGPAEGETAEEDETIRMELDQLEWQLQTTEHHLDDNEATRARGLTSALAKLGTHSSQSVVRALRAHLRADEVFSLIFVLRGELVRGSWTSKYVDGTLPGTTVEPEAPSDDSICLIANLLSRCIDAVGPGGWLLNDTMTVDSGADFLHALKLEASAALEGIQEAVELSGVLGEVVRYGAAVRKHAKKGAKKDGRQLVIRAEEADVEAREGSWLPVGLKAGKPVSREKVVSGGEVVKRTQREIGHLVSHKVEDYSLESM</sequence>
<dbReference type="InterPro" id="IPR018843">
    <property type="entry name" value="Utp8_b-prop"/>
</dbReference>